<dbReference type="GO" id="GO:0005737">
    <property type="term" value="C:cytoplasm"/>
    <property type="evidence" value="ECO:0007669"/>
    <property type="project" value="TreeGrafter"/>
</dbReference>
<dbReference type="RefSeq" id="WP_230752843.1">
    <property type="nucleotide sequence ID" value="NZ_JAINWA010000001.1"/>
</dbReference>
<sequence length="293" mass="31661">MKTRDHEWLRTFRPAQRLKTEMENRGVQLRFLFREEAAALLQPDGAAGFDPRDTLVLLRGALPRDLPFRLEEAGWTCVNSARSAALANDKLETFRFFSAFGYRLPATIDAETVDAASELAAESAFPSPPWILKPRFGSRGEGVRLMSGAAELDAFLAAKDSGEFILQEYIAECEGTDIRVFFAAGRVIASAVRRAPAGSVVSNACSGGAMRKAPSRDPLVREAERLALEMGNLAGLYYGAADFLPSMNGNGTAEPVLCELNAAPGFEELEKQCGIDVAGPLAAAIADYPRAKL</sequence>
<dbReference type="InterPro" id="IPR011761">
    <property type="entry name" value="ATP-grasp"/>
</dbReference>
<evidence type="ECO:0000313" key="4">
    <source>
        <dbReference type="Proteomes" id="UP001198163"/>
    </source>
</evidence>
<dbReference type="PANTHER" id="PTHR21621">
    <property type="entry name" value="RIBOSOMAL PROTEIN S6 MODIFICATION PROTEIN"/>
    <property type="match status" value="1"/>
</dbReference>
<evidence type="ECO:0000313" key="3">
    <source>
        <dbReference type="EMBL" id="MCD1653631.1"/>
    </source>
</evidence>
<proteinExistence type="predicted"/>
<dbReference type="PROSITE" id="PS50975">
    <property type="entry name" value="ATP_GRASP"/>
    <property type="match status" value="1"/>
</dbReference>
<feature type="domain" description="ATP-grasp" evidence="2">
    <location>
        <begin position="94"/>
        <end position="286"/>
    </location>
</feature>
<dbReference type="InterPro" id="IPR013815">
    <property type="entry name" value="ATP_grasp_subdomain_1"/>
</dbReference>
<dbReference type="PANTHER" id="PTHR21621:SF0">
    <property type="entry name" value="BETA-CITRYLGLUTAMATE SYNTHASE B-RELATED"/>
    <property type="match status" value="1"/>
</dbReference>
<dbReference type="InterPro" id="IPR013651">
    <property type="entry name" value="ATP-grasp_RimK-type"/>
</dbReference>
<dbReference type="GO" id="GO:0046872">
    <property type="term" value="F:metal ion binding"/>
    <property type="evidence" value="ECO:0007669"/>
    <property type="project" value="InterPro"/>
</dbReference>
<keyword evidence="4" id="KW-1185">Reference proteome</keyword>
<dbReference type="Gene3D" id="3.30.1490.20">
    <property type="entry name" value="ATP-grasp fold, A domain"/>
    <property type="match status" value="1"/>
</dbReference>
<dbReference type="Gene3D" id="3.30.470.20">
    <property type="entry name" value="ATP-grasp fold, B domain"/>
    <property type="match status" value="1"/>
</dbReference>
<dbReference type="GO" id="GO:0005524">
    <property type="term" value="F:ATP binding"/>
    <property type="evidence" value="ECO:0007669"/>
    <property type="project" value="UniProtKB-UniRule"/>
</dbReference>
<evidence type="ECO:0000259" key="2">
    <source>
        <dbReference type="PROSITE" id="PS50975"/>
    </source>
</evidence>
<keyword evidence="1" id="KW-0547">Nucleotide-binding</keyword>
<dbReference type="Pfam" id="PF08443">
    <property type="entry name" value="RimK"/>
    <property type="match status" value="1"/>
</dbReference>
<name>A0AAE3EH44_9SPIR</name>
<dbReference type="GO" id="GO:0072590">
    <property type="term" value="F:N-acetyl-L-aspartate-L-glutamate ligase activity"/>
    <property type="evidence" value="ECO:0007669"/>
    <property type="project" value="TreeGrafter"/>
</dbReference>
<organism evidence="3 4">
    <name type="scientific">Teretinema zuelzerae</name>
    <dbReference type="NCBI Taxonomy" id="156"/>
    <lineage>
        <taxon>Bacteria</taxon>
        <taxon>Pseudomonadati</taxon>
        <taxon>Spirochaetota</taxon>
        <taxon>Spirochaetia</taxon>
        <taxon>Spirochaetales</taxon>
        <taxon>Treponemataceae</taxon>
        <taxon>Teretinema</taxon>
    </lineage>
</organism>
<dbReference type="EMBL" id="JAINWA010000001">
    <property type="protein sequence ID" value="MCD1653631.1"/>
    <property type="molecule type" value="Genomic_DNA"/>
</dbReference>
<comment type="caution">
    <text evidence="3">The sequence shown here is derived from an EMBL/GenBank/DDBJ whole genome shotgun (WGS) entry which is preliminary data.</text>
</comment>
<dbReference type="Proteomes" id="UP001198163">
    <property type="component" value="Unassembled WGS sequence"/>
</dbReference>
<gene>
    <name evidence="3" type="ORF">K7J14_02825</name>
</gene>
<protein>
    <submittedName>
        <fullName evidence="3">ATP-grasp domain-containing protein</fullName>
    </submittedName>
</protein>
<accession>A0AAE3EH44</accession>
<keyword evidence="1" id="KW-0067">ATP-binding</keyword>
<dbReference type="SUPFAM" id="SSF56059">
    <property type="entry name" value="Glutathione synthetase ATP-binding domain-like"/>
    <property type="match status" value="1"/>
</dbReference>
<reference evidence="3" key="1">
    <citation type="submission" date="2021-08" db="EMBL/GenBank/DDBJ databases">
        <title>Comparative analyses of Brucepasteria parasyntrophica and Teretinema zuelzerae.</title>
        <authorList>
            <person name="Song Y."/>
            <person name="Brune A."/>
        </authorList>
    </citation>
    <scope>NUCLEOTIDE SEQUENCE</scope>
    <source>
        <strain evidence="3">DSM 1903</strain>
    </source>
</reference>
<evidence type="ECO:0000256" key="1">
    <source>
        <dbReference type="PROSITE-ProRule" id="PRU00409"/>
    </source>
</evidence>
<dbReference type="AlphaFoldDB" id="A0AAE3EH44"/>